<dbReference type="InterPro" id="IPR032151">
    <property type="entry name" value="CFAP61_N"/>
</dbReference>
<feature type="domain" description="Cilia- and flagella-associated protein 61 N-terminal" evidence="1">
    <location>
        <begin position="70"/>
        <end position="135"/>
    </location>
</feature>
<organism evidence="2 3">
    <name type="scientific">Chelonoidis abingdonii</name>
    <name type="common">Abingdon island giant tortoise</name>
    <name type="synonym">Testudo abingdonii</name>
    <dbReference type="NCBI Taxonomy" id="106734"/>
    <lineage>
        <taxon>Eukaryota</taxon>
        <taxon>Metazoa</taxon>
        <taxon>Chordata</taxon>
        <taxon>Craniata</taxon>
        <taxon>Vertebrata</taxon>
        <taxon>Euteleostomi</taxon>
        <taxon>Archelosauria</taxon>
        <taxon>Testudinata</taxon>
        <taxon>Testudines</taxon>
        <taxon>Cryptodira</taxon>
        <taxon>Durocryptodira</taxon>
        <taxon>Testudinoidea</taxon>
        <taxon>Testudinidae</taxon>
        <taxon>Chelonoidis</taxon>
    </lineage>
</organism>
<dbReference type="GeneTree" id="ENSGT00390000004987"/>
<dbReference type="Ensembl" id="ENSCABT00000011649.1">
    <property type="protein sequence ID" value="ENSCABP00000010640.1"/>
    <property type="gene ID" value="ENSCABG00000007966.1"/>
</dbReference>
<dbReference type="AlphaFoldDB" id="A0A8C0GND5"/>
<dbReference type="InterPro" id="IPR038884">
    <property type="entry name" value="CFAP61"/>
</dbReference>
<sequence>MRRMRLLPMLHFWTIQIGILLIKLIGNHSYMKTTVMKSAQTVFKAVPEVHFILLFVPNNVDLGSIVDVDFTLFVCHRHQHCPQLYIRKARVEDYDDLMPIFMHQNEILRETYGEYFLAELIDAQDEKNHAVVCESIVSGQSGPEENGSCCF</sequence>
<dbReference type="PANTHER" id="PTHR21178:SF8">
    <property type="entry name" value="CILIA- AND FLAGELLA-ASSOCIATED PROTEIN 61"/>
    <property type="match status" value="1"/>
</dbReference>
<keyword evidence="3" id="KW-1185">Reference proteome</keyword>
<evidence type="ECO:0000313" key="2">
    <source>
        <dbReference type="Ensembl" id="ENSCABP00000010640.1"/>
    </source>
</evidence>
<reference evidence="2" key="1">
    <citation type="submission" date="2025-08" db="UniProtKB">
        <authorList>
            <consortium name="Ensembl"/>
        </authorList>
    </citation>
    <scope>IDENTIFICATION</scope>
</reference>
<dbReference type="OMA" id="SWTVISH"/>
<protein>
    <recommendedName>
        <fullName evidence="1">Cilia- and flagella-associated protein 61 N-terminal domain-containing protein</fullName>
    </recommendedName>
</protein>
<dbReference type="Proteomes" id="UP000694404">
    <property type="component" value="Unplaced"/>
</dbReference>
<evidence type="ECO:0000259" key="1">
    <source>
        <dbReference type="Pfam" id="PF16092"/>
    </source>
</evidence>
<dbReference type="PANTHER" id="PTHR21178">
    <property type="entry name" value="CILIA- AND FLAGELLA-ASSOCIATED PROTEIN 61"/>
    <property type="match status" value="1"/>
</dbReference>
<evidence type="ECO:0000313" key="3">
    <source>
        <dbReference type="Proteomes" id="UP000694404"/>
    </source>
</evidence>
<accession>A0A8C0GND5</accession>
<dbReference type="Pfam" id="PF16092">
    <property type="entry name" value="CFAP61_N"/>
    <property type="match status" value="1"/>
</dbReference>
<proteinExistence type="predicted"/>
<name>A0A8C0GND5_CHEAB</name>
<reference evidence="2" key="2">
    <citation type="submission" date="2025-09" db="UniProtKB">
        <authorList>
            <consortium name="Ensembl"/>
        </authorList>
    </citation>
    <scope>IDENTIFICATION</scope>
</reference>